<dbReference type="EMBL" id="QGKY02001925">
    <property type="protein sequence ID" value="KAF2545695.1"/>
    <property type="molecule type" value="Genomic_DNA"/>
</dbReference>
<comment type="caution">
    <text evidence="1">The sequence shown here is derived from an EMBL/GenBank/DDBJ whole genome shotgun (WGS) entry which is preliminary data.</text>
</comment>
<dbReference type="AlphaFoldDB" id="A0A8S9GHM0"/>
<gene>
    <name evidence="1" type="ORF">F2Q70_00020651</name>
</gene>
<protein>
    <submittedName>
        <fullName evidence="1">Uncharacterized protein</fullName>
    </submittedName>
</protein>
<name>A0A8S9GHM0_BRACR</name>
<evidence type="ECO:0000313" key="1">
    <source>
        <dbReference type="EMBL" id="KAF2545695.1"/>
    </source>
</evidence>
<organism evidence="1">
    <name type="scientific">Brassica cretica</name>
    <name type="common">Mustard</name>
    <dbReference type="NCBI Taxonomy" id="69181"/>
    <lineage>
        <taxon>Eukaryota</taxon>
        <taxon>Viridiplantae</taxon>
        <taxon>Streptophyta</taxon>
        <taxon>Embryophyta</taxon>
        <taxon>Tracheophyta</taxon>
        <taxon>Spermatophyta</taxon>
        <taxon>Magnoliopsida</taxon>
        <taxon>eudicotyledons</taxon>
        <taxon>Gunneridae</taxon>
        <taxon>Pentapetalae</taxon>
        <taxon>rosids</taxon>
        <taxon>malvids</taxon>
        <taxon>Brassicales</taxon>
        <taxon>Brassicaceae</taxon>
        <taxon>Brassiceae</taxon>
        <taxon>Brassica</taxon>
    </lineage>
</organism>
<sequence length="87" mass="9875">MRKSILTLSFSFLTRDPPPPIRTRCRHERLLVALPRNRSSMNEDLVSSTAMASHLLLSILPSKSLRRTAVYFSDDGSPHRDSIIFPP</sequence>
<accession>A0A8S9GHM0</accession>
<reference evidence="1" key="1">
    <citation type="submission" date="2019-12" db="EMBL/GenBank/DDBJ databases">
        <title>Genome sequencing and annotation of Brassica cretica.</title>
        <authorList>
            <person name="Studholme D.J."/>
            <person name="Sarris P.F."/>
        </authorList>
    </citation>
    <scope>NUCLEOTIDE SEQUENCE</scope>
    <source>
        <strain evidence="1">PFS-102/07</strain>
        <tissue evidence="1">Leaf</tissue>
    </source>
</reference>
<proteinExistence type="predicted"/>